<keyword evidence="1" id="KW-0732">Signal</keyword>
<feature type="signal peptide" evidence="1">
    <location>
        <begin position="1"/>
        <end position="22"/>
    </location>
</feature>
<dbReference type="Proteomes" id="UP000596074">
    <property type="component" value="Chromosome"/>
</dbReference>
<gene>
    <name evidence="3" type="ORF">GJQ55_06495</name>
</gene>
<feature type="chain" id="PRO_5040977028" description="DUF6160 domain-containing protein" evidence="1">
    <location>
        <begin position="23"/>
        <end position="270"/>
    </location>
</feature>
<feature type="domain" description="DUF6160" evidence="2">
    <location>
        <begin position="1"/>
        <end position="88"/>
    </location>
</feature>
<dbReference type="InterPro" id="IPR046158">
    <property type="entry name" value="DUF6160"/>
</dbReference>
<keyword evidence="4" id="KW-1185">Reference proteome</keyword>
<reference evidence="3 4" key="1">
    <citation type="submission" date="2019-11" db="EMBL/GenBank/DDBJ databases">
        <title>Venatorbacter sp. nov. a predator of Campylobacter and other Gram-negative bacteria.</title>
        <authorList>
            <person name="Saeedi A."/>
            <person name="Cummings N.J."/>
            <person name="Connerton I.F."/>
            <person name="Connerton P.L."/>
        </authorList>
    </citation>
    <scope>NUCLEOTIDE SEQUENCE [LARGE SCALE GENOMIC DNA]</scope>
    <source>
        <strain evidence="3">XL5</strain>
    </source>
</reference>
<evidence type="ECO:0000256" key="1">
    <source>
        <dbReference type="SAM" id="SignalP"/>
    </source>
</evidence>
<accession>A0A9X7UY42</accession>
<protein>
    <recommendedName>
        <fullName evidence="2">DUF6160 domain-containing protein</fullName>
    </recommendedName>
</protein>
<proteinExistence type="predicted"/>
<dbReference type="EMBL" id="CP046056">
    <property type="protein sequence ID" value="QQD24143.1"/>
    <property type="molecule type" value="Genomic_DNA"/>
</dbReference>
<name>A0A9X7UY42_9GAMM</name>
<organism evidence="3 4">
    <name type="scientific">Venatoribacter cucullus</name>
    <dbReference type="NCBI Taxonomy" id="2661630"/>
    <lineage>
        <taxon>Bacteria</taxon>
        <taxon>Pseudomonadati</taxon>
        <taxon>Pseudomonadota</taxon>
        <taxon>Gammaproteobacteria</taxon>
        <taxon>Oceanospirillales</taxon>
        <taxon>Oceanospirillaceae</taxon>
        <taxon>Venatoribacter</taxon>
    </lineage>
</organism>
<dbReference type="RefSeq" id="WP_228346700.1">
    <property type="nucleotide sequence ID" value="NZ_CP046056.1"/>
</dbReference>
<evidence type="ECO:0000313" key="4">
    <source>
        <dbReference type="Proteomes" id="UP000596074"/>
    </source>
</evidence>
<evidence type="ECO:0000259" key="2">
    <source>
        <dbReference type="Pfam" id="PF19657"/>
    </source>
</evidence>
<dbReference type="KEGG" id="vcw:GJQ55_06495"/>
<evidence type="ECO:0000313" key="3">
    <source>
        <dbReference type="EMBL" id="QQD24143.1"/>
    </source>
</evidence>
<sequence length="270" mass="26795">MKFLKKASLAAAIAAASISAQAGMVALDDETMAATTGQAGVTIELNLQAGTGANAAVKVGGIDYTDEGQVQINDVWVGSATSITIKQDIDVEADGRLKIVVDPVTGLQVGVGSVHLANDAGVAQGEALVSNVSLGVDLGESTTLIGSRDSFAAAGTDVSMVAAAAGDAGVDGNTMVIDSSSSLKITSGSLDALGGGVKIGSLTFDDNGGNAVIKQKIFASDKGLNIVMESIQGDLRIGDITLGKASNASIGSVTVSDIVLAGVTQTIYGH</sequence>
<dbReference type="AlphaFoldDB" id="A0A9X7UY42"/>
<dbReference type="Pfam" id="PF19657">
    <property type="entry name" value="DUF6160"/>
    <property type="match status" value="1"/>
</dbReference>